<keyword evidence="6" id="KW-1185">Reference proteome</keyword>
<evidence type="ECO:0000313" key="5">
    <source>
        <dbReference type="EMBL" id="OLQ74346.1"/>
    </source>
</evidence>
<proteinExistence type="predicted"/>
<dbReference type="GO" id="GO:0005829">
    <property type="term" value="C:cytosol"/>
    <property type="evidence" value="ECO:0007669"/>
    <property type="project" value="TreeGrafter"/>
</dbReference>
<keyword evidence="3" id="KW-0804">Transcription</keyword>
<dbReference type="InterPro" id="IPR019888">
    <property type="entry name" value="Tscrpt_reg_AsnC-like"/>
</dbReference>
<dbReference type="GO" id="GO:0043200">
    <property type="term" value="P:response to amino acid"/>
    <property type="evidence" value="ECO:0007669"/>
    <property type="project" value="TreeGrafter"/>
</dbReference>
<dbReference type="Gene3D" id="1.10.10.10">
    <property type="entry name" value="Winged helix-like DNA-binding domain superfamily/Winged helix DNA-binding domain"/>
    <property type="match status" value="1"/>
</dbReference>
<sequence>MDRKDKQILAELQGDVRKTTAEIADAVGLSVSPCARRIKLLESEGVIDGYQVKLNRQKLGLMMTFFVNVSLSNHRDQAINEFENAVECMHEVISCHVISGQYDYLLEVVSKDLQHYEGFMRKLQTLNMVKDINTNLAIRSVKQGTPLPVT</sequence>
<evidence type="ECO:0000256" key="3">
    <source>
        <dbReference type="ARBA" id="ARBA00023163"/>
    </source>
</evidence>
<dbReference type="RefSeq" id="WP_075765847.1">
    <property type="nucleotide sequence ID" value="NZ_MJIL01000084.1"/>
</dbReference>
<dbReference type="PRINTS" id="PR00033">
    <property type="entry name" value="HTHASNC"/>
</dbReference>
<dbReference type="SUPFAM" id="SSF54909">
    <property type="entry name" value="Dimeric alpha+beta barrel"/>
    <property type="match status" value="1"/>
</dbReference>
<dbReference type="InterPro" id="IPR000485">
    <property type="entry name" value="AsnC-type_HTH_dom"/>
</dbReference>
<dbReference type="InterPro" id="IPR011008">
    <property type="entry name" value="Dimeric_a/b-barrel"/>
</dbReference>
<name>A0A1Q9GIR0_9GAMM</name>
<feature type="domain" description="HTH asnC-type" evidence="4">
    <location>
        <begin position="1"/>
        <end position="62"/>
    </location>
</feature>
<dbReference type="PROSITE" id="PS00519">
    <property type="entry name" value="HTH_ASNC_1"/>
    <property type="match status" value="1"/>
</dbReference>
<protein>
    <submittedName>
        <fullName evidence="5">AsnC family transcriptional regulator</fullName>
    </submittedName>
</protein>
<dbReference type="InterPro" id="IPR036388">
    <property type="entry name" value="WH-like_DNA-bd_sf"/>
</dbReference>
<dbReference type="CDD" id="cd00090">
    <property type="entry name" value="HTH_ARSR"/>
    <property type="match status" value="1"/>
</dbReference>
<keyword evidence="1" id="KW-0805">Transcription regulation</keyword>
<dbReference type="Pfam" id="PF13412">
    <property type="entry name" value="HTH_24"/>
    <property type="match status" value="1"/>
</dbReference>
<keyword evidence="2" id="KW-0238">DNA-binding</keyword>
<dbReference type="InterPro" id="IPR036390">
    <property type="entry name" value="WH_DNA-bd_sf"/>
</dbReference>
<dbReference type="STRING" id="1903952.BIT28_09215"/>
<evidence type="ECO:0000256" key="2">
    <source>
        <dbReference type="ARBA" id="ARBA00023125"/>
    </source>
</evidence>
<dbReference type="InterPro" id="IPR019885">
    <property type="entry name" value="Tscrpt_reg_HTH_AsnC-type_CS"/>
</dbReference>
<organism evidence="5 6">
    <name type="scientific">Photobacterium proteolyticum</name>
    <dbReference type="NCBI Taxonomy" id="1903952"/>
    <lineage>
        <taxon>Bacteria</taxon>
        <taxon>Pseudomonadati</taxon>
        <taxon>Pseudomonadota</taxon>
        <taxon>Gammaproteobacteria</taxon>
        <taxon>Vibrionales</taxon>
        <taxon>Vibrionaceae</taxon>
        <taxon>Photobacterium</taxon>
    </lineage>
</organism>
<dbReference type="PROSITE" id="PS50956">
    <property type="entry name" value="HTH_ASNC_2"/>
    <property type="match status" value="1"/>
</dbReference>
<dbReference type="Pfam" id="PF01037">
    <property type="entry name" value="AsnC_trans_reg"/>
    <property type="match status" value="1"/>
</dbReference>
<gene>
    <name evidence="5" type="ORF">BIT28_09215</name>
</gene>
<dbReference type="InterPro" id="IPR019887">
    <property type="entry name" value="Tscrpt_reg_AsnC/Lrp_C"/>
</dbReference>
<evidence type="ECO:0000259" key="4">
    <source>
        <dbReference type="PROSITE" id="PS50956"/>
    </source>
</evidence>
<dbReference type="Proteomes" id="UP000186905">
    <property type="component" value="Unassembled WGS sequence"/>
</dbReference>
<dbReference type="GO" id="GO:0043565">
    <property type="term" value="F:sequence-specific DNA binding"/>
    <property type="evidence" value="ECO:0007669"/>
    <property type="project" value="InterPro"/>
</dbReference>
<reference evidence="5 6" key="1">
    <citation type="submission" date="2016-09" db="EMBL/GenBank/DDBJ databases">
        <title>Photobacterium proteolyticum sp. nov. a protease producing bacterium isolated from ocean sediments of Laizhou Bay.</title>
        <authorList>
            <person name="Li Y."/>
        </authorList>
    </citation>
    <scope>NUCLEOTIDE SEQUENCE [LARGE SCALE GENOMIC DNA]</scope>
    <source>
        <strain evidence="5 6">13-12</strain>
    </source>
</reference>
<dbReference type="InterPro" id="IPR011991">
    <property type="entry name" value="ArsR-like_HTH"/>
</dbReference>
<evidence type="ECO:0000256" key="1">
    <source>
        <dbReference type="ARBA" id="ARBA00023015"/>
    </source>
</evidence>
<dbReference type="PANTHER" id="PTHR30154:SF34">
    <property type="entry name" value="TRANSCRIPTIONAL REGULATOR AZLB"/>
    <property type="match status" value="1"/>
</dbReference>
<dbReference type="EMBL" id="MJIL01000084">
    <property type="protein sequence ID" value="OLQ74346.1"/>
    <property type="molecule type" value="Genomic_DNA"/>
</dbReference>
<dbReference type="Gene3D" id="3.30.70.920">
    <property type="match status" value="1"/>
</dbReference>
<evidence type="ECO:0000313" key="6">
    <source>
        <dbReference type="Proteomes" id="UP000186905"/>
    </source>
</evidence>
<dbReference type="SMART" id="SM00344">
    <property type="entry name" value="HTH_ASNC"/>
    <property type="match status" value="1"/>
</dbReference>
<dbReference type="AlphaFoldDB" id="A0A1Q9GIR0"/>
<dbReference type="OrthoDB" id="166264at2"/>
<dbReference type="PANTHER" id="PTHR30154">
    <property type="entry name" value="LEUCINE-RESPONSIVE REGULATORY PROTEIN"/>
    <property type="match status" value="1"/>
</dbReference>
<comment type="caution">
    <text evidence="5">The sequence shown here is derived from an EMBL/GenBank/DDBJ whole genome shotgun (WGS) entry which is preliminary data.</text>
</comment>
<dbReference type="SUPFAM" id="SSF46785">
    <property type="entry name" value="Winged helix' DNA-binding domain"/>
    <property type="match status" value="1"/>
</dbReference>
<dbReference type="GO" id="GO:0006355">
    <property type="term" value="P:regulation of DNA-templated transcription"/>
    <property type="evidence" value="ECO:0007669"/>
    <property type="project" value="UniProtKB-ARBA"/>
</dbReference>
<accession>A0A1Q9GIR0</accession>